<dbReference type="Gene3D" id="3.30.565.10">
    <property type="entry name" value="Histidine kinase-like ATPase, C-terminal domain"/>
    <property type="match status" value="1"/>
</dbReference>
<keyword evidence="6" id="KW-0597">Phosphoprotein</keyword>
<evidence type="ECO:0000256" key="11">
    <source>
        <dbReference type="ARBA" id="ARBA00023012"/>
    </source>
</evidence>
<name>A0A0K2WEN4_ANEMI</name>
<dbReference type="InterPro" id="IPR036890">
    <property type="entry name" value="HATPase_C_sf"/>
</dbReference>
<evidence type="ECO:0000256" key="6">
    <source>
        <dbReference type="ARBA" id="ARBA00022553"/>
    </source>
</evidence>
<evidence type="ECO:0000256" key="10">
    <source>
        <dbReference type="ARBA" id="ARBA00022840"/>
    </source>
</evidence>
<organism evidence="14 15">
    <name type="scientific">Aneurinibacillus migulanus</name>
    <name type="common">Bacillus migulanus</name>
    <dbReference type="NCBI Taxonomy" id="47500"/>
    <lineage>
        <taxon>Bacteria</taxon>
        <taxon>Bacillati</taxon>
        <taxon>Bacillota</taxon>
        <taxon>Bacilli</taxon>
        <taxon>Bacillales</taxon>
        <taxon>Paenibacillaceae</taxon>
        <taxon>Aneurinibacillus group</taxon>
        <taxon>Aneurinibacillus</taxon>
    </lineage>
</organism>
<dbReference type="Pfam" id="PF02518">
    <property type="entry name" value="HATPase_c"/>
    <property type="match status" value="1"/>
</dbReference>
<dbReference type="GO" id="GO:0000155">
    <property type="term" value="F:phosphorelay sensor kinase activity"/>
    <property type="evidence" value="ECO:0007669"/>
    <property type="project" value="InterPro"/>
</dbReference>
<dbReference type="InterPro" id="IPR003661">
    <property type="entry name" value="HisK_dim/P_dom"/>
</dbReference>
<dbReference type="SMART" id="SM00388">
    <property type="entry name" value="HisKA"/>
    <property type="match status" value="1"/>
</dbReference>
<evidence type="ECO:0000256" key="13">
    <source>
        <dbReference type="SAM" id="Phobius"/>
    </source>
</evidence>
<dbReference type="AlphaFoldDB" id="A0A0K2WEN4"/>
<dbReference type="RefSeq" id="WP_052520540.1">
    <property type="nucleotide sequence ID" value="NZ_BJOA01000004.1"/>
</dbReference>
<dbReference type="SUPFAM" id="SSF47384">
    <property type="entry name" value="Homodimeric domain of signal transducing histidine kinase"/>
    <property type="match status" value="1"/>
</dbReference>
<proteinExistence type="predicted"/>
<keyword evidence="9 14" id="KW-0418">Kinase</keyword>
<comment type="catalytic activity">
    <reaction evidence="1">
        <text>ATP + protein L-histidine = ADP + protein N-phospho-L-histidine.</text>
        <dbReference type="EC" id="2.7.13.3"/>
    </reaction>
</comment>
<dbReference type="PANTHER" id="PTHR43711">
    <property type="entry name" value="TWO-COMPONENT HISTIDINE KINASE"/>
    <property type="match status" value="1"/>
</dbReference>
<dbReference type="InterPro" id="IPR003594">
    <property type="entry name" value="HATPase_dom"/>
</dbReference>
<dbReference type="SMART" id="SM00387">
    <property type="entry name" value="HATPase_c"/>
    <property type="match status" value="1"/>
</dbReference>
<dbReference type="Pfam" id="PF00512">
    <property type="entry name" value="HisKA"/>
    <property type="match status" value="1"/>
</dbReference>
<evidence type="ECO:0000256" key="8">
    <source>
        <dbReference type="ARBA" id="ARBA00022741"/>
    </source>
</evidence>
<dbReference type="InterPro" id="IPR004358">
    <property type="entry name" value="Sig_transdc_His_kin-like_C"/>
</dbReference>
<feature type="transmembrane region" description="Helical" evidence="13">
    <location>
        <begin position="7"/>
        <end position="29"/>
    </location>
</feature>
<sequence length="310" mass="35266">MKRKYSLEFYVPFLLVFILLLVGWFIYTLVIMPDKGCHNELAISVCTILVLLGLLWIFTSKMSRQNKILEENNRKLSELDRMKTEFLANVSHELRTPLTVIMGYSELLEERLSKEEDATNLKFVQTVHRKSEDLLSLINDLIDFSCIESGKLELRLSLFKLEEVISETVEELATNAQKKGHSVEVEYGSTPLWLLADRGKIKQIAVNLLQNAIKYTPSNGHIAVRTYMQDDMCCLEVEDDGVGISKDQIKHIYQPFKQADSSYNKKYEGFGLGLAITKSLVQSHNGSIQVRSEPGKGSLFIVSLPREKNA</sequence>
<evidence type="ECO:0000256" key="9">
    <source>
        <dbReference type="ARBA" id="ARBA00022777"/>
    </source>
</evidence>
<evidence type="ECO:0000256" key="1">
    <source>
        <dbReference type="ARBA" id="ARBA00000085"/>
    </source>
</evidence>
<evidence type="ECO:0000256" key="5">
    <source>
        <dbReference type="ARBA" id="ARBA00022475"/>
    </source>
</evidence>
<dbReference type="EMBL" id="FNED01000001">
    <property type="protein sequence ID" value="SDI07146.1"/>
    <property type="molecule type" value="Genomic_DNA"/>
</dbReference>
<dbReference type="CDD" id="cd16922">
    <property type="entry name" value="HATPase_EvgS-ArcB-TorS-like"/>
    <property type="match status" value="1"/>
</dbReference>
<gene>
    <name evidence="14" type="ORF">SAMN04487909_101441</name>
</gene>
<evidence type="ECO:0000313" key="15">
    <source>
        <dbReference type="Proteomes" id="UP000182836"/>
    </source>
</evidence>
<dbReference type="OrthoDB" id="9760839at2"/>
<dbReference type="Gene3D" id="1.10.287.130">
    <property type="match status" value="1"/>
</dbReference>
<comment type="subcellular location">
    <subcellularLocation>
        <location evidence="2">Cell membrane</location>
    </subcellularLocation>
    <subcellularLocation>
        <location evidence="3">Membrane raft</location>
        <topology evidence="3">Multi-pass membrane protein</topology>
    </subcellularLocation>
</comment>
<dbReference type="FunFam" id="3.30.565.10:FF:000023">
    <property type="entry name" value="PAS domain-containing sensor histidine kinase"/>
    <property type="match status" value="1"/>
</dbReference>
<dbReference type="PROSITE" id="PS50109">
    <property type="entry name" value="HIS_KIN"/>
    <property type="match status" value="1"/>
</dbReference>
<dbReference type="PRINTS" id="PR00344">
    <property type="entry name" value="BCTRLSENSOR"/>
</dbReference>
<dbReference type="SUPFAM" id="SSF55874">
    <property type="entry name" value="ATPase domain of HSP90 chaperone/DNA topoisomerase II/histidine kinase"/>
    <property type="match status" value="1"/>
</dbReference>
<dbReference type="FunFam" id="1.10.287.130:FF:000001">
    <property type="entry name" value="Two-component sensor histidine kinase"/>
    <property type="match status" value="1"/>
</dbReference>
<feature type="transmembrane region" description="Helical" evidence="13">
    <location>
        <begin position="41"/>
        <end position="59"/>
    </location>
</feature>
<keyword evidence="11" id="KW-0902">Two-component regulatory system</keyword>
<dbReference type="GO" id="GO:0045121">
    <property type="term" value="C:membrane raft"/>
    <property type="evidence" value="ECO:0007669"/>
    <property type="project" value="UniProtKB-SubCell"/>
</dbReference>
<dbReference type="CDD" id="cd00082">
    <property type="entry name" value="HisKA"/>
    <property type="match status" value="1"/>
</dbReference>
<keyword evidence="13" id="KW-0812">Transmembrane</keyword>
<dbReference type="InterPro" id="IPR050736">
    <property type="entry name" value="Sensor_HK_Regulatory"/>
</dbReference>
<evidence type="ECO:0000256" key="3">
    <source>
        <dbReference type="ARBA" id="ARBA00004314"/>
    </source>
</evidence>
<protein>
    <recommendedName>
        <fullName evidence="4">histidine kinase</fullName>
        <ecNumber evidence="4">2.7.13.3</ecNumber>
    </recommendedName>
</protein>
<dbReference type="GO" id="GO:0005524">
    <property type="term" value="F:ATP binding"/>
    <property type="evidence" value="ECO:0007669"/>
    <property type="project" value="UniProtKB-KW"/>
</dbReference>
<evidence type="ECO:0000256" key="4">
    <source>
        <dbReference type="ARBA" id="ARBA00012438"/>
    </source>
</evidence>
<dbReference type="Proteomes" id="UP000182836">
    <property type="component" value="Unassembled WGS sequence"/>
</dbReference>
<evidence type="ECO:0000256" key="7">
    <source>
        <dbReference type="ARBA" id="ARBA00022679"/>
    </source>
</evidence>
<dbReference type="PANTHER" id="PTHR43711:SF26">
    <property type="entry name" value="SENSOR HISTIDINE KINASE RCSC"/>
    <property type="match status" value="1"/>
</dbReference>
<accession>A0A0K2WEN4</accession>
<keyword evidence="5" id="KW-1003">Cell membrane</keyword>
<keyword evidence="10" id="KW-0067">ATP-binding</keyword>
<keyword evidence="7" id="KW-0808">Transferase</keyword>
<dbReference type="EC" id="2.7.13.3" evidence="4"/>
<evidence type="ECO:0000313" key="14">
    <source>
        <dbReference type="EMBL" id="SDI07146.1"/>
    </source>
</evidence>
<dbReference type="GeneID" id="42308343"/>
<dbReference type="InterPro" id="IPR036097">
    <property type="entry name" value="HisK_dim/P_sf"/>
</dbReference>
<evidence type="ECO:0000256" key="12">
    <source>
        <dbReference type="ARBA" id="ARBA00023136"/>
    </source>
</evidence>
<reference evidence="14 15" key="1">
    <citation type="submission" date="2016-10" db="EMBL/GenBank/DDBJ databases">
        <authorList>
            <person name="de Groot N.N."/>
        </authorList>
    </citation>
    <scope>NUCLEOTIDE SEQUENCE [LARGE SCALE GENOMIC DNA]</scope>
    <source>
        <strain evidence="14 15">DSM 2895</strain>
    </source>
</reference>
<dbReference type="InterPro" id="IPR005467">
    <property type="entry name" value="His_kinase_dom"/>
</dbReference>
<dbReference type="GO" id="GO:0005886">
    <property type="term" value="C:plasma membrane"/>
    <property type="evidence" value="ECO:0007669"/>
    <property type="project" value="UniProtKB-SubCell"/>
</dbReference>
<evidence type="ECO:0000256" key="2">
    <source>
        <dbReference type="ARBA" id="ARBA00004236"/>
    </source>
</evidence>
<keyword evidence="12 13" id="KW-0472">Membrane</keyword>
<keyword evidence="8" id="KW-0547">Nucleotide-binding</keyword>
<keyword evidence="13" id="KW-1133">Transmembrane helix</keyword>